<evidence type="ECO:0000259" key="2">
    <source>
        <dbReference type="Pfam" id="PF25818"/>
    </source>
</evidence>
<dbReference type="GO" id="GO:1903108">
    <property type="term" value="P:regulation of mitochondrial transcription"/>
    <property type="evidence" value="ECO:0007669"/>
    <property type="project" value="TreeGrafter"/>
</dbReference>
<evidence type="ECO:0000313" key="3">
    <source>
        <dbReference type="EMBL" id="KAG5266081.1"/>
    </source>
</evidence>
<reference evidence="3" key="1">
    <citation type="submission" date="2020-10" db="EMBL/GenBank/DDBJ databases">
        <title>Chromosome-scale genome assembly of the Allis shad, Alosa alosa.</title>
        <authorList>
            <person name="Margot Z."/>
            <person name="Christophe K."/>
            <person name="Cabau C."/>
            <person name="Louis A."/>
            <person name="Berthelot C."/>
            <person name="Parey E."/>
            <person name="Roest Crollius H."/>
            <person name="Montfort J."/>
            <person name="Robinson-Rechavi M."/>
            <person name="Bucao C."/>
            <person name="Bouchez O."/>
            <person name="Gislard M."/>
            <person name="Lluch J."/>
            <person name="Milhes M."/>
            <person name="Lampietro C."/>
            <person name="Lopez Roques C."/>
            <person name="Donnadieu C."/>
            <person name="Braasch I."/>
            <person name="Desvignes T."/>
            <person name="Postlethwait J."/>
            <person name="Bobe J."/>
            <person name="Guiguen Y."/>
        </authorList>
    </citation>
    <scope>NUCLEOTIDE SEQUENCE</scope>
    <source>
        <strain evidence="3">M-15738</strain>
        <tissue evidence="3">Blood</tissue>
    </source>
</reference>
<dbReference type="Pfam" id="PF25818">
    <property type="entry name" value="MTRES1_C"/>
    <property type="match status" value="1"/>
</dbReference>
<dbReference type="InterPro" id="IPR057896">
    <property type="entry name" value="MTRES1_C"/>
</dbReference>
<proteinExistence type="predicted"/>
<comment type="caution">
    <text evidence="3">The sequence shown here is derived from an EMBL/GenBank/DDBJ whole genome shotgun (WGS) entry which is preliminary data.</text>
</comment>
<evidence type="ECO:0000313" key="4">
    <source>
        <dbReference type="Proteomes" id="UP000823561"/>
    </source>
</evidence>
<protein>
    <recommendedName>
        <fullName evidence="2">Mitochondrial transcription rescue factor 1 C-terminal domain-containing protein</fullName>
    </recommendedName>
</protein>
<keyword evidence="1" id="KW-0694">RNA-binding</keyword>
<dbReference type="PANTHER" id="PTHR13633:SF3">
    <property type="entry name" value="MITOCHONDRIAL TRANSCRIPTION RESCUE FACTOR 1"/>
    <property type="match status" value="1"/>
</dbReference>
<dbReference type="GO" id="GO:0005739">
    <property type="term" value="C:mitochondrion"/>
    <property type="evidence" value="ECO:0007669"/>
    <property type="project" value="TreeGrafter"/>
</dbReference>
<evidence type="ECO:0000256" key="1">
    <source>
        <dbReference type="PROSITE-ProRule" id="PRU00182"/>
    </source>
</evidence>
<dbReference type="PROSITE" id="PS50889">
    <property type="entry name" value="S4"/>
    <property type="match status" value="1"/>
</dbReference>
<name>A0AAV6G0C4_9TELE</name>
<dbReference type="Proteomes" id="UP000823561">
    <property type="component" value="Chromosome 19"/>
</dbReference>
<sequence>MMSKDPRGGAVRCRSVDGSLRRENAESVACADSQTAGSSELHSALLHRPWTSVELMVSSDIACTSAVGLRRSRDTEDTSFDNRLPKDYKDTEKYVQSFRYDLILKAGLDMARNKVEDAFYGSRLRLNGLKLIKKSKTVKVGDTLDFILGEDKEIDSVNLKRVIFKKVIGETRDADKYKVILRTWKNLQLPKNDVYKD</sequence>
<dbReference type="PANTHER" id="PTHR13633">
    <property type="entry name" value="MITOCHONDRIAL TRANSCRIPTION RESCUE FACTOR 1"/>
    <property type="match status" value="1"/>
</dbReference>
<accession>A0AAV6G0C4</accession>
<dbReference type="EMBL" id="JADWDJ010000019">
    <property type="protein sequence ID" value="KAG5266081.1"/>
    <property type="molecule type" value="Genomic_DNA"/>
</dbReference>
<keyword evidence="4" id="KW-1185">Reference proteome</keyword>
<organism evidence="3 4">
    <name type="scientific">Alosa alosa</name>
    <name type="common">allis shad</name>
    <dbReference type="NCBI Taxonomy" id="278164"/>
    <lineage>
        <taxon>Eukaryota</taxon>
        <taxon>Metazoa</taxon>
        <taxon>Chordata</taxon>
        <taxon>Craniata</taxon>
        <taxon>Vertebrata</taxon>
        <taxon>Euteleostomi</taxon>
        <taxon>Actinopterygii</taxon>
        <taxon>Neopterygii</taxon>
        <taxon>Teleostei</taxon>
        <taxon>Clupei</taxon>
        <taxon>Clupeiformes</taxon>
        <taxon>Clupeoidei</taxon>
        <taxon>Clupeidae</taxon>
        <taxon>Alosa</taxon>
    </lineage>
</organism>
<dbReference type="AlphaFoldDB" id="A0AAV6G0C4"/>
<feature type="domain" description="Mitochondrial transcription rescue factor 1 C-terminal" evidence="2">
    <location>
        <begin position="89"/>
        <end position="191"/>
    </location>
</feature>
<gene>
    <name evidence="3" type="ORF">AALO_G00249570</name>
</gene>
<dbReference type="GO" id="GO:0003723">
    <property type="term" value="F:RNA binding"/>
    <property type="evidence" value="ECO:0007669"/>
    <property type="project" value="UniProtKB-KW"/>
</dbReference>